<sequence>MTVHYDLYGEVALIRLDNPPMNGLSLAIRQAAVKALEQARQDPEVRAVVLMGAARVFSSGADIKEFGSPLAFQGPNLSQLIAMVERSPKPVVAALGGVAMGGGLELALGCHYRIATPDCSLALPEVKLGLVPGAGGTQRLPRALGVEPALNLVVSGDAVKAEQLAAIPGQRLFDRLAAGAETLRDEAIALARAGADAQAAGQPLPRLRDLPCSHPRADGYFHFARTLVKGKAGPLPAPVKAVDLVETATRSPFDEGMAIEFQSFRLLMESPESAALRHAFLAERAASRIADMPPGIRPRDVQSVAVVGAGTMGCGIAISLLQAGLPVTLLETKQEALDRGLASIRQHFETELRKGRLKPGQLDERLALLRGSLDYADLAQADLAIEAVFEDMGVKESVFRQLDAVMKPGAILASNTSTLDLDRIAAFTQRPQDVVGLHFFSPAHLMKLLEVVRGVQTSHEVLATAMALGKRIRKTCVVSGVCDGFIGNRMLDPYLRQAAFLLEEGCSPAEVDRAMEKFGFPMGPFRMSDMAGNDIGWYIRQRHRLERPEIRHSAVADRLCELGRFGQKTGAGWYDYVAGRRDAIPSPVVQQLIEQHRQAIGIVPRRVPEQEIVQRLLLALVNEGARILEQGIAARASDIDLVYLTGYGFPAWRGGPMHYADQLGLFEVAETMRQFAQAPNGDAVFWQPAEWLQRLVAAGGRFNG</sequence>
<dbReference type="InterPro" id="IPR029045">
    <property type="entry name" value="ClpP/crotonase-like_dom_sf"/>
</dbReference>
<proteinExistence type="predicted"/>
<dbReference type="SUPFAM" id="SSF51735">
    <property type="entry name" value="NAD(P)-binding Rossmann-fold domains"/>
    <property type="match status" value="1"/>
</dbReference>
<keyword evidence="8" id="KW-0576">Peroxisome</keyword>
<comment type="catalytic activity">
    <reaction evidence="12">
        <text>a (3S)-3-hydroxyacyl-CoA + NAD(+) = a 3-oxoacyl-CoA + NADH + H(+)</text>
        <dbReference type="Rhea" id="RHEA:22432"/>
        <dbReference type="ChEBI" id="CHEBI:15378"/>
        <dbReference type="ChEBI" id="CHEBI:57318"/>
        <dbReference type="ChEBI" id="CHEBI:57540"/>
        <dbReference type="ChEBI" id="CHEBI:57945"/>
        <dbReference type="ChEBI" id="CHEBI:90726"/>
        <dbReference type="EC" id="1.1.1.35"/>
    </reaction>
</comment>
<dbReference type="Pfam" id="PF00725">
    <property type="entry name" value="3HCDH"/>
    <property type="match status" value="2"/>
</dbReference>
<dbReference type="GO" id="GO:0006635">
    <property type="term" value="P:fatty acid beta-oxidation"/>
    <property type="evidence" value="ECO:0007669"/>
    <property type="project" value="UniProtKB-UniPathway"/>
</dbReference>
<dbReference type="EMBL" id="PVLQ01000013">
    <property type="protein sequence ID" value="PRD66298.1"/>
    <property type="molecule type" value="Genomic_DNA"/>
</dbReference>
<evidence type="ECO:0000256" key="10">
    <source>
        <dbReference type="ARBA" id="ARBA00023239"/>
    </source>
</evidence>
<evidence type="ECO:0000259" key="14">
    <source>
        <dbReference type="Pfam" id="PF02737"/>
    </source>
</evidence>
<comment type="pathway">
    <text evidence="2">Lipid metabolism; fatty acid beta-oxidation.</text>
</comment>
<dbReference type="Gene3D" id="3.90.226.10">
    <property type="entry name" value="2-enoyl-CoA Hydratase, Chain A, domain 1"/>
    <property type="match status" value="1"/>
</dbReference>
<evidence type="ECO:0000313" key="16">
    <source>
        <dbReference type="Proteomes" id="UP000238589"/>
    </source>
</evidence>
<evidence type="ECO:0000256" key="8">
    <source>
        <dbReference type="ARBA" id="ARBA00023140"/>
    </source>
</evidence>
<dbReference type="InterPro" id="IPR006108">
    <property type="entry name" value="3HC_DH_C"/>
</dbReference>
<dbReference type="CDD" id="cd06558">
    <property type="entry name" value="crotonase-like"/>
    <property type="match status" value="1"/>
</dbReference>
<dbReference type="PANTHER" id="PTHR23309:SF51">
    <property type="entry name" value="3-HYDROXYACYL-COA DEHYDROGENASE-RELATED"/>
    <property type="match status" value="1"/>
</dbReference>
<gene>
    <name evidence="15" type="ORF">C6P64_04880</name>
</gene>
<accession>A0A2S9K785</accession>
<evidence type="ECO:0000256" key="5">
    <source>
        <dbReference type="ARBA" id="ARBA00023002"/>
    </source>
</evidence>
<dbReference type="RefSeq" id="WP_105747469.1">
    <property type="nucleotide sequence ID" value="NZ_PVLQ01000013.1"/>
</dbReference>
<feature type="domain" description="3-hydroxyacyl-CoA dehydrogenase C-terminal" evidence="13">
    <location>
        <begin position="484"/>
        <end position="576"/>
    </location>
</feature>
<comment type="caution">
    <text evidence="15">The sequence shown here is derived from an EMBL/GenBank/DDBJ whole genome shotgun (WGS) entry which is preliminary data.</text>
</comment>
<keyword evidence="5" id="KW-0560">Oxidoreductase</keyword>
<dbReference type="SUPFAM" id="SSF52096">
    <property type="entry name" value="ClpP/crotonase"/>
    <property type="match status" value="1"/>
</dbReference>
<dbReference type="GO" id="GO:0016853">
    <property type="term" value="F:isomerase activity"/>
    <property type="evidence" value="ECO:0007669"/>
    <property type="project" value="UniProtKB-KW"/>
</dbReference>
<keyword evidence="4" id="KW-0442">Lipid degradation</keyword>
<evidence type="ECO:0000259" key="13">
    <source>
        <dbReference type="Pfam" id="PF00725"/>
    </source>
</evidence>
<protein>
    <submittedName>
        <fullName evidence="15">3-hydroxyacyl-CoA dehydrogenase</fullName>
    </submittedName>
</protein>
<dbReference type="PANTHER" id="PTHR23309">
    <property type="entry name" value="3-HYDROXYACYL-COA DEHYROGENASE"/>
    <property type="match status" value="1"/>
</dbReference>
<evidence type="ECO:0000256" key="6">
    <source>
        <dbReference type="ARBA" id="ARBA00023027"/>
    </source>
</evidence>
<evidence type="ECO:0000256" key="9">
    <source>
        <dbReference type="ARBA" id="ARBA00023235"/>
    </source>
</evidence>
<dbReference type="UniPathway" id="UPA00659"/>
<keyword evidence="3" id="KW-0276">Fatty acid metabolism</keyword>
<dbReference type="GO" id="GO:0003857">
    <property type="term" value="F:(3S)-3-hydroxyacyl-CoA dehydrogenase (NAD+) activity"/>
    <property type="evidence" value="ECO:0007669"/>
    <property type="project" value="UniProtKB-EC"/>
</dbReference>
<dbReference type="Gene3D" id="3.40.50.720">
    <property type="entry name" value="NAD(P)-binding Rossmann-like Domain"/>
    <property type="match status" value="1"/>
</dbReference>
<reference evidence="15 16" key="1">
    <citation type="submission" date="2018-03" db="EMBL/GenBank/DDBJ databases">
        <title>Comparative genomics illustrates the genes involved in a hyperalkaliphilic mechanisms of Serpentinomonas isolated from highly-alkaline calcium-rich serpentinized springs.</title>
        <authorList>
            <person name="Suzuki S."/>
            <person name="Ishii S."/>
            <person name="Walworth N."/>
            <person name="Bird L."/>
            <person name="Kuenen J.G."/>
            <person name="Nealson K.H."/>
        </authorList>
    </citation>
    <scope>NUCLEOTIDE SEQUENCE [LARGE SCALE GENOMIC DNA]</scope>
    <source>
        <strain evidence="15 16">P1</strain>
    </source>
</reference>
<dbReference type="GO" id="GO:0070403">
    <property type="term" value="F:NAD+ binding"/>
    <property type="evidence" value="ECO:0007669"/>
    <property type="project" value="InterPro"/>
</dbReference>
<dbReference type="Pfam" id="PF00378">
    <property type="entry name" value="ECH_1"/>
    <property type="match status" value="1"/>
</dbReference>
<evidence type="ECO:0000256" key="1">
    <source>
        <dbReference type="ARBA" id="ARBA00004275"/>
    </source>
</evidence>
<evidence type="ECO:0000256" key="3">
    <source>
        <dbReference type="ARBA" id="ARBA00022832"/>
    </source>
</evidence>
<dbReference type="InterPro" id="IPR008927">
    <property type="entry name" value="6-PGluconate_DH-like_C_sf"/>
</dbReference>
<keyword evidence="10" id="KW-0456">Lyase</keyword>
<dbReference type="FunFam" id="3.40.50.720:FF:000009">
    <property type="entry name" value="Fatty oxidation complex, alpha subunit"/>
    <property type="match status" value="1"/>
</dbReference>
<comment type="subcellular location">
    <subcellularLocation>
        <location evidence="1">Peroxisome</location>
    </subcellularLocation>
</comment>
<dbReference type="Proteomes" id="UP000238589">
    <property type="component" value="Unassembled WGS sequence"/>
</dbReference>
<keyword evidence="6" id="KW-0520">NAD</keyword>
<keyword evidence="16" id="KW-1185">Reference proteome</keyword>
<keyword evidence="9" id="KW-0413">Isomerase</keyword>
<dbReference type="FunFam" id="1.10.1040.50:FF:000006">
    <property type="entry name" value="Peroxisomal bifunctional enzyme"/>
    <property type="match status" value="1"/>
</dbReference>
<evidence type="ECO:0000256" key="2">
    <source>
        <dbReference type="ARBA" id="ARBA00005005"/>
    </source>
</evidence>
<feature type="domain" description="3-hydroxyacyl-CoA dehydrogenase C-terminal" evidence="13">
    <location>
        <begin position="612"/>
        <end position="699"/>
    </location>
</feature>
<evidence type="ECO:0000256" key="12">
    <source>
        <dbReference type="ARBA" id="ARBA00049556"/>
    </source>
</evidence>
<dbReference type="InterPro" id="IPR001753">
    <property type="entry name" value="Enoyl-CoA_hydra/iso"/>
</dbReference>
<evidence type="ECO:0000256" key="4">
    <source>
        <dbReference type="ARBA" id="ARBA00022963"/>
    </source>
</evidence>
<feature type="domain" description="3-hydroxyacyl-CoA dehydrogenase NAD binding" evidence="14">
    <location>
        <begin position="303"/>
        <end position="479"/>
    </location>
</feature>
<dbReference type="SUPFAM" id="SSF48179">
    <property type="entry name" value="6-phosphogluconate dehydrogenase C-terminal domain-like"/>
    <property type="match status" value="2"/>
</dbReference>
<keyword evidence="11" id="KW-0511">Multifunctional enzyme</keyword>
<dbReference type="GO" id="GO:0004300">
    <property type="term" value="F:enoyl-CoA hydratase activity"/>
    <property type="evidence" value="ECO:0007669"/>
    <property type="project" value="UniProtKB-ARBA"/>
</dbReference>
<evidence type="ECO:0000256" key="7">
    <source>
        <dbReference type="ARBA" id="ARBA00023098"/>
    </source>
</evidence>
<evidence type="ECO:0000256" key="11">
    <source>
        <dbReference type="ARBA" id="ARBA00023268"/>
    </source>
</evidence>
<dbReference type="OrthoDB" id="5287258at2"/>
<name>A0A2S9K785_9BURK</name>
<dbReference type="Pfam" id="PF02737">
    <property type="entry name" value="3HCDH_N"/>
    <property type="match status" value="1"/>
</dbReference>
<keyword evidence="7" id="KW-0443">Lipid metabolism</keyword>
<organism evidence="15 16">
    <name type="scientific">Malikia granosa</name>
    <dbReference type="NCBI Taxonomy" id="263067"/>
    <lineage>
        <taxon>Bacteria</taxon>
        <taxon>Pseudomonadati</taxon>
        <taxon>Pseudomonadota</taxon>
        <taxon>Betaproteobacteria</taxon>
        <taxon>Burkholderiales</taxon>
        <taxon>Comamonadaceae</taxon>
        <taxon>Malikia</taxon>
    </lineage>
</organism>
<evidence type="ECO:0000313" key="15">
    <source>
        <dbReference type="EMBL" id="PRD66298.1"/>
    </source>
</evidence>
<dbReference type="InterPro" id="IPR006176">
    <property type="entry name" value="3-OHacyl-CoA_DH_NAD-bd"/>
</dbReference>
<dbReference type="InterPro" id="IPR036291">
    <property type="entry name" value="NAD(P)-bd_dom_sf"/>
</dbReference>
<dbReference type="AlphaFoldDB" id="A0A2S9K785"/>
<dbReference type="Gene3D" id="1.10.1040.50">
    <property type="match status" value="1"/>
</dbReference>